<sequence>MKNSNVFLLLLLLNNFAFWGQNKATVVVAANLKSAMDSIVKIYQQQNPADNIQISYGSSGKFYEQIANGAPFDLFFSADMNYPTKLKETHFAISKVKMYAIGNIAIWSKKIDPRIQKMNALLDSKIKKIAIANPKTAPYGTKAVESMKYYKLYDKLKPKLVYGENIAQAAQFTAFGAADIGILALSDVLSPAMKKEGEKYYIIPQKSHAALQQGCVILKHGKENAAAKRFYEYISSAKAKTILKYFGYSQK</sequence>
<name>A0ABR7UNW1_9FLAO</name>
<evidence type="ECO:0000313" key="5">
    <source>
        <dbReference type="EMBL" id="MBD0723920.1"/>
    </source>
</evidence>
<protein>
    <submittedName>
        <fullName evidence="5">Molybdate ABC transporter substrate-binding protein</fullName>
    </submittedName>
</protein>
<keyword evidence="2" id="KW-0479">Metal-binding</keyword>
<reference evidence="5 6" key="1">
    <citation type="journal article" date="2020" name="Microbiol. Res.">
        <title>Flavobacterium pokkalii sp. nov., a novel plant growth promoting native rhizobacteria isolated from pokkali rice grown in coastal saline affected agricultural regions of southern India, Kerala.</title>
        <authorList>
            <person name="Menon R.R."/>
            <person name="Kumari S."/>
            <person name="Viver T."/>
            <person name="Rameshkumar N."/>
        </authorList>
    </citation>
    <scope>NUCLEOTIDE SEQUENCE [LARGE SCALE GENOMIC DNA]</scope>
    <source>
        <strain evidence="5 6">L1I52</strain>
    </source>
</reference>
<accession>A0ABR7UNW1</accession>
<proteinExistence type="inferred from homology"/>
<evidence type="ECO:0000256" key="3">
    <source>
        <dbReference type="ARBA" id="ARBA00022729"/>
    </source>
</evidence>
<dbReference type="CDD" id="cd13539">
    <property type="entry name" value="PBP2_AvModA"/>
    <property type="match status" value="1"/>
</dbReference>
<organism evidence="5 6">
    <name type="scientific">Flavobacterium pokkalii</name>
    <dbReference type="NCBI Taxonomy" id="1940408"/>
    <lineage>
        <taxon>Bacteria</taxon>
        <taxon>Pseudomonadati</taxon>
        <taxon>Bacteroidota</taxon>
        <taxon>Flavobacteriia</taxon>
        <taxon>Flavobacteriales</taxon>
        <taxon>Flavobacteriaceae</taxon>
        <taxon>Flavobacterium</taxon>
    </lineage>
</organism>
<dbReference type="PIRSF" id="PIRSF004846">
    <property type="entry name" value="ModA"/>
    <property type="match status" value="1"/>
</dbReference>
<evidence type="ECO:0000256" key="4">
    <source>
        <dbReference type="SAM" id="SignalP"/>
    </source>
</evidence>
<dbReference type="Gene3D" id="3.40.190.10">
    <property type="entry name" value="Periplasmic binding protein-like II"/>
    <property type="match status" value="2"/>
</dbReference>
<dbReference type="InterPro" id="IPR044084">
    <property type="entry name" value="AvModA-like_subst-bd"/>
</dbReference>
<dbReference type="RefSeq" id="WP_188219492.1">
    <property type="nucleotide sequence ID" value="NZ_NASZ01000001.1"/>
</dbReference>
<comment type="similarity">
    <text evidence="1">Belongs to the bacterial solute-binding protein ModA family.</text>
</comment>
<comment type="caution">
    <text evidence="5">The sequence shown here is derived from an EMBL/GenBank/DDBJ whole genome shotgun (WGS) entry which is preliminary data.</text>
</comment>
<dbReference type="Proteomes" id="UP000661715">
    <property type="component" value="Unassembled WGS sequence"/>
</dbReference>
<dbReference type="Pfam" id="PF13531">
    <property type="entry name" value="SBP_bac_11"/>
    <property type="match status" value="1"/>
</dbReference>
<dbReference type="NCBIfam" id="TIGR01256">
    <property type="entry name" value="modA"/>
    <property type="match status" value="1"/>
</dbReference>
<feature type="chain" id="PRO_5046344162" evidence="4">
    <location>
        <begin position="20"/>
        <end position="251"/>
    </location>
</feature>
<keyword evidence="6" id="KW-1185">Reference proteome</keyword>
<dbReference type="PANTHER" id="PTHR30632:SF14">
    <property type="entry name" value="TUNGSTATE_MOLYBDATE_CHROMATE-BINDING PROTEIN MODA"/>
    <property type="match status" value="1"/>
</dbReference>
<dbReference type="InterPro" id="IPR005950">
    <property type="entry name" value="ModA"/>
</dbReference>
<dbReference type="InterPro" id="IPR050682">
    <property type="entry name" value="ModA/WtpA"/>
</dbReference>
<dbReference type="PANTHER" id="PTHR30632">
    <property type="entry name" value="MOLYBDATE-BINDING PERIPLASMIC PROTEIN"/>
    <property type="match status" value="1"/>
</dbReference>
<dbReference type="EMBL" id="NASZ01000001">
    <property type="protein sequence ID" value="MBD0723920.1"/>
    <property type="molecule type" value="Genomic_DNA"/>
</dbReference>
<gene>
    <name evidence="5" type="ORF">B6A10_01865</name>
</gene>
<evidence type="ECO:0000256" key="1">
    <source>
        <dbReference type="ARBA" id="ARBA00009175"/>
    </source>
</evidence>
<evidence type="ECO:0000256" key="2">
    <source>
        <dbReference type="ARBA" id="ARBA00022723"/>
    </source>
</evidence>
<keyword evidence="3 4" id="KW-0732">Signal</keyword>
<evidence type="ECO:0000313" key="6">
    <source>
        <dbReference type="Proteomes" id="UP000661715"/>
    </source>
</evidence>
<dbReference type="SUPFAM" id="SSF53850">
    <property type="entry name" value="Periplasmic binding protein-like II"/>
    <property type="match status" value="1"/>
</dbReference>
<feature type="signal peptide" evidence="4">
    <location>
        <begin position="1"/>
        <end position="19"/>
    </location>
</feature>